<evidence type="ECO:0008006" key="2">
    <source>
        <dbReference type="Google" id="ProtNLM"/>
    </source>
</evidence>
<reference evidence="1" key="1">
    <citation type="submission" date="2019-04" db="EMBL/GenBank/DDBJ databases">
        <authorList>
            <consortium name="NARMS: The National Antimicrobial Resistance Monitoring System"/>
        </authorList>
    </citation>
    <scope>NUCLEOTIDE SEQUENCE</scope>
    <source>
        <strain evidence="1">FSIS21924018</strain>
    </source>
</reference>
<sequence length="78" mass="9367">MINKIIYKCAKKYNSDLIFPLLENCYDYQEALKVKEYLSYKLGKVFIRAYKNWYKGGGIKLIFDIIKLKKNFKEKNKS</sequence>
<protein>
    <recommendedName>
        <fullName evidence="2">Sugar transferase</fullName>
    </recommendedName>
</protein>
<gene>
    <name evidence="1" type="ORF">FAD02_08995</name>
</gene>
<organism evidence="1">
    <name type="scientific">Campylobacter jejuni</name>
    <dbReference type="NCBI Taxonomy" id="197"/>
    <lineage>
        <taxon>Bacteria</taxon>
        <taxon>Pseudomonadati</taxon>
        <taxon>Campylobacterota</taxon>
        <taxon>Epsilonproteobacteria</taxon>
        <taxon>Campylobacterales</taxon>
        <taxon>Campylobacteraceae</taxon>
        <taxon>Campylobacter</taxon>
    </lineage>
</organism>
<accession>A0A5T0J8U4</accession>
<name>A0A5T0J8U4_CAMJU</name>
<proteinExistence type="predicted"/>
<dbReference type="AlphaFoldDB" id="A0A5T0J8U4"/>
<comment type="caution">
    <text evidence="1">The sequence shown here is derived from an EMBL/GenBank/DDBJ whole genome shotgun (WGS) entry which is preliminary data.</text>
</comment>
<dbReference type="EMBL" id="AACCJP010000046">
    <property type="protein sequence ID" value="EAJ9627857.1"/>
    <property type="molecule type" value="Genomic_DNA"/>
</dbReference>
<evidence type="ECO:0000313" key="1">
    <source>
        <dbReference type="EMBL" id="EAJ9627857.1"/>
    </source>
</evidence>